<dbReference type="GeneID" id="1453551"/>
<sequence>MNLHTHIILALAFGLIFFHNDITLAVLVGIGAAIPDLDREYVLTKRKIFAKYQLHRALFHNIFFALAMVYLNFYLGLGIFLHMALDLLTSPTDRGVELFFPLGRLVKNYELDYDGNIRKSRGIMWYLEDPMRIINKTADPGLKEVVKMPWIRIYGPFKNSRLVDWMIFYSSFVFIQLYELNHLAEWWKIFLYTVFVKFTFIVIGIVLFYFTGELWRRRLQFQNLNSKLKYVILGVMALGLSLILFQGINLYSPMKPIINFNTLVLIIVSMLVGLFLAYIHVRLRFKKVTL</sequence>
<dbReference type="OrthoDB" id="41750at2157"/>
<name>A0A157T4E1_SACSO</name>
<accession>A0A157T4E1</accession>
<dbReference type="GO" id="GO:0016787">
    <property type="term" value="F:hydrolase activity"/>
    <property type="evidence" value="ECO:0007669"/>
    <property type="project" value="UniProtKB-KW"/>
</dbReference>
<evidence type="ECO:0000313" key="3">
    <source>
        <dbReference type="EMBL" id="SAI85731.1"/>
    </source>
</evidence>
<feature type="transmembrane region" description="Helical" evidence="1">
    <location>
        <begin position="190"/>
        <end position="210"/>
    </location>
</feature>
<reference evidence="3" key="1">
    <citation type="submission" date="2016-04" db="EMBL/GenBank/DDBJ databases">
        <authorList>
            <person name="Evans L.H."/>
            <person name="Alamgir A."/>
            <person name="Owens N."/>
            <person name="Weber N.D."/>
            <person name="Virtaneva K."/>
            <person name="Barbian K."/>
            <person name="Babar A."/>
            <person name="Rosenke K."/>
        </authorList>
    </citation>
    <scope>NUCLEOTIDE SEQUENCE</scope>
    <source>
        <strain evidence="3">P1</strain>
    </source>
</reference>
<dbReference type="AlphaFoldDB" id="A0A157T4E1"/>
<keyword evidence="2" id="KW-0378">Hydrolase</keyword>
<dbReference type="InterPro" id="IPR007404">
    <property type="entry name" value="YdjM-like"/>
</dbReference>
<feature type="transmembrane region" description="Helical" evidence="1">
    <location>
        <begin position="7"/>
        <end position="34"/>
    </location>
</feature>
<dbReference type="EMBL" id="LT549890">
    <property type="protein sequence ID" value="SAI85731.1"/>
    <property type="molecule type" value="Genomic_DNA"/>
</dbReference>
<dbReference type="Pfam" id="PF04307">
    <property type="entry name" value="YdjM"/>
    <property type="match status" value="1"/>
</dbReference>
<keyword evidence="1" id="KW-1133">Transmembrane helix</keyword>
<feature type="transmembrane region" description="Helical" evidence="1">
    <location>
        <begin position="62"/>
        <end position="85"/>
    </location>
</feature>
<dbReference type="Proteomes" id="UP000594632">
    <property type="component" value="Chromosome"/>
</dbReference>
<protein>
    <submittedName>
        <fullName evidence="3">Membrane protein</fullName>
    </submittedName>
    <submittedName>
        <fullName evidence="2">Metal-dependent hydrolase</fullName>
    </submittedName>
</protein>
<keyword evidence="1" id="KW-0812">Transmembrane</keyword>
<dbReference type="RefSeq" id="WP_010923744.1">
    <property type="nucleotide sequence ID" value="NZ_LT549890.1"/>
</dbReference>
<organism evidence="3 4">
    <name type="scientific">Saccharolobus solfataricus</name>
    <name type="common">Sulfolobus solfataricus</name>
    <dbReference type="NCBI Taxonomy" id="2287"/>
    <lineage>
        <taxon>Archaea</taxon>
        <taxon>Thermoproteota</taxon>
        <taxon>Thermoprotei</taxon>
        <taxon>Sulfolobales</taxon>
        <taxon>Sulfolobaceae</taxon>
        <taxon>Saccharolobus</taxon>
    </lineage>
</organism>
<dbReference type="PATRIC" id="fig|2287.9.peg.2284"/>
<evidence type="ECO:0000313" key="2">
    <source>
        <dbReference type="EMBL" id="QPG49352.1"/>
    </source>
</evidence>
<proteinExistence type="predicted"/>
<evidence type="ECO:0000313" key="4">
    <source>
        <dbReference type="Proteomes" id="UP000076770"/>
    </source>
</evidence>
<evidence type="ECO:0000256" key="1">
    <source>
        <dbReference type="SAM" id="Phobius"/>
    </source>
</evidence>
<dbReference type="Proteomes" id="UP000076770">
    <property type="component" value="Chromosome i"/>
</dbReference>
<dbReference type="GeneID" id="27428366"/>
<keyword evidence="1" id="KW-0472">Membrane</keyword>
<feature type="transmembrane region" description="Helical" evidence="1">
    <location>
        <begin position="230"/>
        <end position="251"/>
    </location>
</feature>
<gene>
    <name evidence="2" type="ORF">HFC64_05555</name>
    <name evidence="3" type="ORF">SSOP1_2177</name>
</gene>
<evidence type="ECO:0000313" key="5">
    <source>
        <dbReference type="Proteomes" id="UP000594632"/>
    </source>
</evidence>
<reference evidence="4" key="2">
    <citation type="submission" date="2016-04" db="EMBL/GenBank/DDBJ databases">
        <authorList>
            <person name="Shah S.A."/>
            <person name="Garrett R.A."/>
        </authorList>
    </citation>
    <scope>NUCLEOTIDE SEQUENCE [LARGE SCALE GENOMIC DNA]</scope>
    <source>
        <strain evidence="4">ATCC 35091 / DSM 1616 / JCM 8930 / NBRC 15331 / P1</strain>
    </source>
</reference>
<reference evidence="2 5" key="3">
    <citation type="journal article" date="2020" name="Nat. Commun.">
        <title>The structures of two archaeal type IV pili illuminate evolutionary relationships.</title>
        <authorList>
            <person name="Wang F."/>
            <person name="Baquero D.P."/>
            <person name="Su Z."/>
            <person name="Beltran L.C."/>
            <person name="Prangishvili D."/>
            <person name="Krupovic M."/>
            <person name="Egelman E.H."/>
        </authorList>
    </citation>
    <scope>NUCLEOTIDE SEQUENCE [LARGE SCALE GENOMIC DNA]</scope>
    <source>
        <strain evidence="2 5">POZ149</strain>
    </source>
</reference>
<dbReference type="EMBL" id="CP050869">
    <property type="protein sequence ID" value="QPG49352.1"/>
    <property type="molecule type" value="Genomic_DNA"/>
</dbReference>
<feature type="transmembrane region" description="Helical" evidence="1">
    <location>
        <begin position="257"/>
        <end position="279"/>
    </location>
</feature>